<dbReference type="PROSITE" id="PS51125">
    <property type="entry name" value="NHL"/>
    <property type="match status" value="1"/>
</dbReference>
<feature type="compositionally biased region" description="Gly residues" evidence="3">
    <location>
        <begin position="52"/>
        <end position="74"/>
    </location>
</feature>
<protein>
    <recommendedName>
        <fullName evidence="4">Thioredoxin-like fold domain-containing protein</fullName>
    </recommendedName>
</protein>
<feature type="domain" description="Thioredoxin-like fold" evidence="4">
    <location>
        <begin position="121"/>
        <end position="194"/>
    </location>
</feature>
<accession>A0A8J6C0Q4</accession>
<dbReference type="PANTHER" id="PTHR46388">
    <property type="entry name" value="NHL REPEAT-CONTAINING PROTEIN 2"/>
    <property type="match status" value="1"/>
</dbReference>
<dbReference type="Pfam" id="PF01436">
    <property type="entry name" value="NHL"/>
    <property type="match status" value="2"/>
</dbReference>
<feature type="repeat" description="NHL" evidence="2">
    <location>
        <begin position="481"/>
        <end position="511"/>
    </location>
</feature>
<keyword evidence="1" id="KW-0677">Repeat</keyword>
<organism evidence="5 6">
    <name type="scientific">Zizania palustris</name>
    <name type="common">Northern wild rice</name>
    <dbReference type="NCBI Taxonomy" id="103762"/>
    <lineage>
        <taxon>Eukaryota</taxon>
        <taxon>Viridiplantae</taxon>
        <taxon>Streptophyta</taxon>
        <taxon>Embryophyta</taxon>
        <taxon>Tracheophyta</taxon>
        <taxon>Spermatophyta</taxon>
        <taxon>Magnoliopsida</taxon>
        <taxon>Liliopsida</taxon>
        <taxon>Poales</taxon>
        <taxon>Poaceae</taxon>
        <taxon>BOP clade</taxon>
        <taxon>Oryzoideae</taxon>
        <taxon>Oryzeae</taxon>
        <taxon>Zizaniinae</taxon>
        <taxon>Zizania</taxon>
    </lineage>
</organism>
<sequence>MTKTTPNPAVALAAASRPGRSMSAPTAAPPPLKPQQPVVAGSSKHGKRGGKRNGGGGGGSGSGSGGSDSGGGSRAGSFSPATSPHSGTPWPNFYNPWSGSIQMWPEPRGPLFHIGERSSDLEFIEKKYKDKPFTVIGVHSAKFDNEKDLEAIRNAVLRYNITHPVVNDGDMYLWRELGVNSWPTFVVIGPNGKVLAQISGEGHKKDLDDVVGAALEFYEERKLLQDNSLPLALEKDKDNRLLTSPLKFPGKLATDVLNNRLFISDSNHNRIVVTNLEGEYICQVGSSEGGLLDGSFDAASFNHPQGLAYNSKKNILYVADTENHALREINFVNETVKTLAGNGTKGSDYKGGGVGTEQVLNSPWDVCYDPSEETVYIAMAGQHQIWKHNTFDGVTKVLSGDGYERNLNGPSFSRTSFAQPSGISLAPELQELIVADSESSSIRALNLKSGGSRSLAGGDPMIPENLFRFGDYDGTGSDVLLQHPLGVVYASDNQIYVADSYNHKIKRLDPITRKVTTIAGTGHAGYKDGPALSAQLSEPAGLVEVGDGLILIDCPA</sequence>
<gene>
    <name evidence="5" type="ORF">GUJ93_ZPchr0013g34071</name>
</gene>
<dbReference type="InterPro" id="IPR001258">
    <property type="entry name" value="NHL_repeat"/>
</dbReference>
<comment type="caution">
    <text evidence="5">The sequence shown here is derived from an EMBL/GenBank/DDBJ whole genome shotgun (WGS) entry which is preliminary data.</text>
</comment>
<proteinExistence type="predicted"/>
<dbReference type="AlphaFoldDB" id="A0A8J6C0Q4"/>
<dbReference type="EMBL" id="JAAALK010000079">
    <property type="protein sequence ID" value="KAG8096238.1"/>
    <property type="molecule type" value="Genomic_DNA"/>
</dbReference>
<dbReference type="Pfam" id="PF13905">
    <property type="entry name" value="Thioredoxin_8"/>
    <property type="match status" value="1"/>
</dbReference>
<dbReference type="PANTHER" id="PTHR46388:SF2">
    <property type="entry name" value="NHL REPEAT-CONTAINING PROTEIN 2"/>
    <property type="match status" value="1"/>
</dbReference>
<name>A0A8J6C0Q4_ZIZPA</name>
<evidence type="ECO:0000313" key="5">
    <source>
        <dbReference type="EMBL" id="KAG8096238.1"/>
    </source>
</evidence>
<dbReference type="CDD" id="cd14951">
    <property type="entry name" value="NHL-2_like"/>
    <property type="match status" value="1"/>
</dbReference>
<evidence type="ECO:0000256" key="1">
    <source>
        <dbReference type="ARBA" id="ARBA00022737"/>
    </source>
</evidence>
<dbReference type="Proteomes" id="UP000729402">
    <property type="component" value="Unassembled WGS sequence"/>
</dbReference>
<evidence type="ECO:0000256" key="3">
    <source>
        <dbReference type="SAM" id="MobiDB-lite"/>
    </source>
</evidence>
<dbReference type="InterPro" id="IPR045302">
    <property type="entry name" value="NHL2_NHL_rpt_dom"/>
</dbReference>
<evidence type="ECO:0000313" key="6">
    <source>
        <dbReference type="Proteomes" id="UP000729402"/>
    </source>
</evidence>
<feature type="region of interest" description="Disordered" evidence="3">
    <location>
        <begin position="1"/>
        <end position="89"/>
    </location>
</feature>
<dbReference type="InterPro" id="IPR012336">
    <property type="entry name" value="Thioredoxin-like_fold"/>
</dbReference>
<dbReference type="OrthoDB" id="273823at2759"/>
<evidence type="ECO:0000259" key="4">
    <source>
        <dbReference type="Pfam" id="PF13905"/>
    </source>
</evidence>
<reference evidence="5" key="2">
    <citation type="submission" date="2021-02" db="EMBL/GenBank/DDBJ databases">
        <authorList>
            <person name="Kimball J.A."/>
            <person name="Haas M.W."/>
            <person name="Macchietto M."/>
            <person name="Kono T."/>
            <person name="Duquette J."/>
            <person name="Shao M."/>
        </authorList>
    </citation>
    <scope>NUCLEOTIDE SEQUENCE</scope>
    <source>
        <tissue evidence="5">Fresh leaf tissue</tissue>
    </source>
</reference>
<evidence type="ECO:0000256" key="2">
    <source>
        <dbReference type="PROSITE-ProRule" id="PRU00504"/>
    </source>
</evidence>
<reference evidence="5" key="1">
    <citation type="journal article" date="2021" name="bioRxiv">
        <title>Whole Genome Assembly and Annotation of Northern Wild Rice, Zizania palustris L., Supports a Whole Genome Duplication in the Zizania Genus.</title>
        <authorList>
            <person name="Haas M."/>
            <person name="Kono T."/>
            <person name="Macchietto M."/>
            <person name="Millas R."/>
            <person name="McGilp L."/>
            <person name="Shao M."/>
            <person name="Duquette J."/>
            <person name="Hirsch C.N."/>
            <person name="Kimball J."/>
        </authorList>
    </citation>
    <scope>NUCLEOTIDE SEQUENCE</scope>
    <source>
        <tissue evidence="5">Fresh leaf tissue</tissue>
    </source>
</reference>
<dbReference type="FunFam" id="2.120.10.30:FF:000081">
    <property type="entry name" value="NHL repeat-containing protein 2"/>
    <property type="match status" value="1"/>
</dbReference>
<keyword evidence="6" id="KW-1185">Reference proteome</keyword>